<accession>A0A1E7F5U8</accession>
<feature type="transmembrane region" description="Helical" evidence="2">
    <location>
        <begin position="14"/>
        <end position="32"/>
    </location>
</feature>
<feature type="region of interest" description="Disordered" evidence="1">
    <location>
        <begin position="121"/>
        <end position="210"/>
    </location>
</feature>
<evidence type="ECO:0000256" key="2">
    <source>
        <dbReference type="SAM" id="Phobius"/>
    </source>
</evidence>
<dbReference type="OrthoDB" id="47452at2759"/>
<keyword evidence="2" id="KW-0472">Membrane</keyword>
<dbReference type="EMBL" id="KV784361">
    <property type="protein sequence ID" value="OEU13509.1"/>
    <property type="molecule type" value="Genomic_DNA"/>
</dbReference>
<feature type="compositionally biased region" description="Polar residues" evidence="1">
    <location>
        <begin position="158"/>
        <end position="169"/>
    </location>
</feature>
<evidence type="ECO:0000313" key="3">
    <source>
        <dbReference type="EMBL" id="OEU13509.1"/>
    </source>
</evidence>
<dbReference type="AlphaFoldDB" id="A0A1E7F5U8"/>
<protein>
    <submittedName>
        <fullName evidence="3">Uncharacterized protein</fullName>
    </submittedName>
</protein>
<organism evidence="3 4">
    <name type="scientific">Fragilariopsis cylindrus CCMP1102</name>
    <dbReference type="NCBI Taxonomy" id="635003"/>
    <lineage>
        <taxon>Eukaryota</taxon>
        <taxon>Sar</taxon>
        <taxon>Stramenopiles</taxon>
        <taxon>Ochrophyta</taxon>
        <taxon>Bacillariophyta</taxon>
        <taxon>Bacillariophyceae</taxon>
        <taxon>Bacillariophycidae</taxon>
        <taxon>Bacillariales</taxon>
        <taxon>Bacillariaceae</taxon>
        <taxon>Fragilariopsis</taxon>
    </lineage>
</organism>
<name>A0A1E7F5U8_9STRA</name>
<proteinExistence type="predicted"/>
<gene>
    <name evidence="3" type="ORF">FRACYDRAFT_269843</name>
</gene>
<evidence type="ECO:0000313" key="4">
    <source>
        <dbReference type="Proteomes" id="UP000095751"/>
    </source>
</evidence>
<feature type="compositionally biased region" description="Low complexity" evidence="1">
    <location>
        <begin position="121"/>
        <end position="135"/>
    </location>
</feature>
<keyword evidence="4" id="KW-1185">Reference proteome</keyword>
<dbReference type="Proteomes" id="UP000095751">
    <property type="component" value="Unassembled WGS sequence"/>
</dbReference>
<reference evidence="3 4" key="1">
    <citation type="submission" date="2016-09" db="EMBL/GenBank/DDBJ databases">
        <title>Extensive genetic diversity and differential bi-allelic expression allows diatom success in the polar Southern Ocean.</title>
        <authorList>
            <consortium name="DOE Joint Genome Institute"/>
            <person name="Mock T."/>
            <person name="Otillar R.P."/>
            <person name="Strauss J."/>
            <person name="Dupont C."/>
            <person name="Frickenhaus S."/>
            <person name="Maumus F."/>
            <person name="Mcmullan M."/>
            <person name="Sanges R."/>
            <person name="Schmutz J."/>
            <person name="Toseland A."/>
            <person name="Valas R."/>
            <person name="Veluchamy A."/>
            <person name="Ward B.J."/>
            <person name="Allen A."/>
            <person name="Barry K."/>
            <person name="Falciatore A."/>
            <person name="Ferrante M."/>
            <person name="Fortunato A.E."/>
            <person name="Gloeckner G."/>
            <person name="Gruber A."/>
            <person name="Hipkin R."/>
            <person name="Janech M."/>
            <person name="Kroth P."/>
            <person name="Leese F."/>
            <person name="Lindquist E."/>
            <person name="Lyon B.R."/>
            <person name="Martin J."/>
            <person name="Mayer C."/>
            <person name="Parker M."/>
            <person name="Quesneville H."/>
            <person name="Raymond J."/>
            <person name="Uhlig C."/>
            <person name="Valentin K.U."/>
            <person name="Worden A.Z."/>
            <person name="Armbrust E.V."/>
            <person name="Bowler C."/>
            <person name="Green B."/>
            <person name="Moulton V."/>
            <person name="Van Oosterhout C."/>
            <person name="Grigoriev I."/>
        </authorList>
    </citation>
    <scope>NUCLEOTIDE SEQUENCE [LARGE SCALE GENOMIC DNA]</scope>
    <source>
        <strain evidence="3 4">CCMP1102</strain>
    </source>
</reference>
<evidence type="ECO:0000256" key="1">
    <source>
        <dbReference type="SAM" id="MobiDB-lite"/>
    </source>
</evidence>
<keyword evidence="2" id="KW-0812">Transmembrane</keyword>
<feature type="compositionally biased region" description="Basic and acidic residues" evidence="1">
    <location>
        <begin position="183"/>
        <end position="210"/>
    </location>
</feature>
<dbReference type="InParanoid" id="A0A1E7F5U8"/>
<keyword evidence="2" id="KW-1133">Transmembrane helix</keyword>
<sequence length="210" mass="23384">MECTKAPQGSMRKVLFFTVPTIYYPLALWIIFTLMSGFFLSLAHLISIGLGYAFGYGYLDQLRISKSRCKIWEEKYLEIFPSSQEMNFVVSSAAMGSGAWSEEETGGDSSVSRESFFSRWTSQMQQTQQQSGSRSDVAMGSDDNSTPGAPRPGRVIKSNDSMQTSSALPTSGGQQLGGRSRRQNTDPRQARLQAMERRTCPVDDANQRDR</sequence>
<dbReference type="KEGG" id="fcy:FRACYDRAFT_269843"/>
<feature type="transmembrane region" description="Helical" evidence="2">
    <location>
        <begin position="38"/>
        <end position="59"/>
    </location>
</feature>